<feature type="domain" description="AMP-binding enzyme C-terminal" evidence="4">
    <location>
        <begin position="441"/>
        <end position="515"/>
    </location>
</feature>
<dbReference type="Gene3D" id="3.40.50.12780">
    <property type="entry name" value="N-terminal domain of ligase-like"/>
    <property type="match status" value="1"/>
</dbReference>
<evidence type="ECO:0000256" key="1">
    <source>
        <dbReference type="ARBA" id="ARBA00006432"/>
    </source>
</evidence>
<evidence type="ECO:0000259" key="4">
    <source>
        <dbReference type="Pfam" id="PF13193"/>
    </source>
</evidence>
<dbReference type="InterPro" id="IPR025110">
    <property type="entry name" value="AMP-bd_C"/>
</dbReference>
<proteinExistence type="inferred from homology"/>
<dbReference type="AlphaFoldDB" id="A0A3L7AMA3"/>
<evidence type="ECO:0000259" key="3">
    <source>
        <dbReference type="Pfam" id="PF00501"/>
    </source>
</evidence>
<keyword evidence="2 5" id="KW-0436">Ligase</keyword>
<evidence type="ECO:0000256" key="2">
    <source>
        <dbReference type="ARBA" id="ARBA00022598"/>
    </source>
</evidence>
<gene>
    <name evidence="5" type="ORF">D9R14_01140</name>
</gene>
<sequence>MQRHLRAREAPMDDIFSGHQLDIPFASVPELLARYRDRDPGRLALVDLDQGSEITFGALADVVDRIAARLLALGVGKGDKVLLLSDECIEKLLLWLGAWRIGAVVCPLNIELNNAYIADFADVLKPKVVLYENGLDYGAITGAGPTVRFGAWRQDGAADPADDFFSTLPAAVAPADLPAPYGPLDMAAVFCTSGTTDRPKAVVYDHAAYWLSGLSTLDMLGLTEDDKALEYRSFGWNSAQVLSLMPFLQKGTTLHIAKRFSHSRFFEWIQKYGITFAAGVPTVLNMLLNKPLGYTADDLPTLRLMSCSSAPLSAEQWVKFETMYGITLLQLYGMSEAGWICGNRHYKAKLGTVGLPAKHQEFAIVDGEGNECPPGVEGSVTIGGPQTALGTLRDDGTIEPVRGLRIKTGDLAVRDADGFITVTGRTKDLIIRGGMNIAPAEIDGVILASDMVLEGSAIGVPDPIYGEEVVCVVVPKSPDITGEQIAAYLRARLPAPKVPKKIYFAESLPKSDRGKVLRDKLRETLPELTEAAVVNLKAS</sequence>
<dbReference type="EMBL" id="RCTF01000001">
    <property type="protein sequence ID" value="RLP81636.1"/>
    <property type="molecule type" value="Genomic_DNA"/>
</dbReference>
<evidence type="ECO:0000313" key="6">
    <source>
        <dbReference type="Proteomes" id="UP000269692"/>
    </source>
</evidence>
<evidence type="ECO:0000313" key="5">
    <source>
        <dbReference type="EMBL" id="RLP81636.1"/>
    </source>
</evidence>
<dbReference type="InterPro" id="IPR045851">
    <property type="entry name" value="AMP-bd_C_sf"/>
</dbReference>
<dbReference type="PANTHER" id="PTHR43201">
    <property type="entry name" value="ACYL-COA SYNTHETASE"/>
    <property type="match status" value="1"/>
</dbReference>
<comment type="similarity">
    <text evidence="1">Belongs to the ATP-dependent AMP-binding enzyme family.</text>
</comment>
<dbReference type="Proteomes" id="UP000269692">
    <property type="component" value="Unassembled WGS sequence"/>
</dbReference>
<dbReference type="Pfam" id="PF13193">
    <property type="entry name" value="AMP-binding_C"/>
    <property type="match status" value="1"/>
</dbReference>
<reference evidence="5 6" key="1">
    <citation type="submission" date="2018-10" db="EMBL/GenBank/DDBJ databases">
        <title>Xanthobacter tagetidis genome sequencing and assembly.</title>
        <authorList>
            <person name="Maclea K.S."/>
            <person name="Goen A.E."/>
            <person name="Fatima S.A."/>
        </authorList>
    </citation>
    <scope>NUCLEOTIDE SEQUENCE [LARGE SCALE GENOMIC DNA]</scope>
    <source>
        <strain evidence="5 6">ATCC 700314</strain>
    </source>
</reference>
<dbReference type="Pfam" id="PF00501">
    <property type="entry name" value="AMP-binding"/>
    <property type="match status" value="1"/>
</dbReference>
<dbReference type="SUPFAM" id="SSF56801">
    <property type="entry name" value="Acetyl-CoA synthetase-like"/>
    <property type="match status" value="1"/>
</dbReference>
<dbReference type="OrthoDB" id="7488310at2"/>
<feature type="domain" description="AMP-dependent synthetase/ligase" evidence="3">
    <location>
        <begin position="37"/>
        <end position="390"/>
    </location>
</feature>
<organism evidence="5 6">
    <name type="scientific">Xanthobacter tagetidis</name>
    <dbReference type="NCBI Taxonomy" id="60216"/>
    <lineage>
        <taxon>Bacteria</taxon>
        <taxon>Pseudomonadati</taxon>
        <taxon>Pseudomonadota</taxon>
        <taxon>Alphaproteobacteria</taxon>
        <taxon>Hyphomicrobiales</taxon>
        <taxon>Xanthobacteraceae</taxon>
        <taxon>Xanthobacter</taxon>
    </lineage>
</organism>
<dbReference type="GO" id="GO:0031956">
    <property type="term" value="F:medium-chain fatty acid-CoA ligase activity"/>
    <property type="evidence" value="ECO:0007669"/>
    <property type="project" value="TreeGrafter"/>
</dbReference>
<dbReference type="GO" id="GO:0006631">
    <property type="term" value="P:fatty acid metabolic process"/>
    <property type="evidence" value="ECO:0007669"/>
    <property type="project" value="TreeGrafter"/>
</dbReference>
<name>A0A3L7AMA3_9HYPH</name>
<dbReference type="InterPro" id="IPR042099">
    <property type="entry name" value="ANL_N_sf"/>
</dbReference>
<protein>
    <submittedName>
        <fullName evidence="5">Long-chain fatty acid--CoA ligase</fullName>
    </submittedName>
</protein>
<dbReference type="Gene3D" id="3.30.300.30">
    <property type="match status" value="1"/>
</dbReference>
<dbReference type="PANTHER" id="PTHR43201:SF5">
    <property type="entry name" value="MEDIUM-CHAIN ACYL-COA LIGASE ACSF2, MITOCHONDRIAL"/>
    <property type="match status" value="1"/>
</dbReference>
<dbReference type="InterPro" id="IPR000873">
    <property type="entry name" value="AMP-dep_synth/lig_dom"/>
</dbReference>
<accession>A0A3L7AMA3</accession>
<comment type="caution">
    <text evidence="5">The sequence shown here is derived from an EMBL/GenBank/DDBJ whole genome shotgun (WGS) entry which is preliminary data.</text>
</comment>
<keyword evidence="6" id="KW-1185">Reference proteome</keyword>